<evidence type="ECO:0000313" key="2">
    <source>
        <dbReference type="Proteomes" id="UP001605036"/>
    </source>
</evidence>
<organism evidence="1 2">
    <name type="scientific">Riccia fluitans</name>
    <dbReference type="NCBI Taxonomy" id="41844"/>
    <lineage>
        <taxon>Eukaryota</taxon>
        <taxon>Viridiplantae</taxon>
        <taxon>Streptophyta</taxon>
        <taxon>Embryophyta</taxon>
        <taxon>Marchantiophyta</taxon>
        <taxon>Marchantiopsida</taxon>
        <taxon>Marchantiidae</taxon>
        <taxon>Marchantiales</taxon>
        <taxon>Ricciaceae</taxon>
        <taxon>Riccia</taxon>
    </lineage>
</organism>
<dbReference type="PANTHER" id="PTHR24559:SF444">
    <property type="entry name" value="REVERSE TRANSCRIPTASE DOMAIN-CONTAINING PROTEIN"/>
    <property type="match status" value="1"/>
</dbReference>
<keyword evidence="2" id="KW-1185">Reference proteome</keyword>
<sequence>MAKLEDLEDGDEDKVVHVHSKELYSMLESFQATKALVETKYKTIAKKVKPVVIPLPKDSKEQIEQVSKEKSLRDQRIAGHTFTEKTLEKMKIGTNDTLLPAEKVYSRHQPVNVVTIKNAEVGPIVDEYAEAFVGRAIYSRGDLYLGYDQFQLAEDSKDLTTMKMPLGLVRMCTLLQGATNSVAHMMHGMNIVLQDFVPDKTMPFLDDVPIKGCSEQDKDEILDEKGRRRYVVEHIEDCEGILARLEEGQKFRWEEEHIEAMRKLKELLSSSLLLGRIDYKCDRLVVLIVDTSPIAIG</sequence>
<dbReference type="EMBL" id="JBHFFA010000004">
    <property type="protein sequence ID" value="KAL2631532.1"/>
    <property type="molecule type" value="Genomic_DNA"/>
</dbReference>
<dbReference type="Gene3D" id="3.30.70.270">
    <property type="match status" value="1"/>
</dbReference>
<dbReference type="InterPro" id="IPR053134">
    <property type="entry name" value="RNA-dir_DNA_polymerase"/>
</dbReference>
<protein>
    <submittedName>
        <fullName evidence="1">Uncharacterized protein</fullName>
    </submittedName>
</protein>
<dbReference type="Gene3D" id="3.10.10.10">
    <property type="entry name" value="HIV Type 1 Reverse Transcriptase, subunit A, domain 1"/>
    <property type="match status" value="1"/>
</dbReference>
<dbReference type="PANTHER" id="PTHR24559">
    <property type="entry name" value="TRANSPOSON TY3-I GAG-POL POLYPROTEIN"/>
    <property type="match status" value="1"/>
</dbReference>
<evidence type="ECO:0000313" key="1">
    <source>
        <dbReference type="EMBL" id="KAL2631532.1"/>
    </source>
</evidence>
<accession>A0ABD1YL79</accession>
<name>A0ABD1YL79_9MARC</name>
<reference evidence="1 2" key="1">
    <citation type="submission" date="2024-09" db="EMBL/GenBank/DDBJ databases">
        <title>Chromosome-scale assembly of Riccia fluitans.</title>
        <authorList>
            <person name="Paukszto L."/>
            <person name="Sawicki J."/>
            <person name="Karawczyk K."/>
            <person name="Piernik-Szablinska J."/>
            <person name="Szczecinska M."/>
            <person name="Mazdziarz M."/>
        </authorList>
    </citation>
    <scope>NUCLEOTIDE SEQUENCE [LARGE SCALE GENOMIC DNA]</scope>
    <source>
        <strain evidence="1">Rf_01</strain>
        <tissue evidence="1">Aerial parts of the thallus</tissue>
    </source>
</reference>
<comment type="caution">
    <text evidence="1">The sequence shown here is derived from an EMBL/GenBank/DDBJ whole genome shotgun (WGS) entry which is preliminary data.</text>
</comment>
<dbReference type="AlphaFoldDB" id="A0ABD1YL79"/>
<proteinExistence type="predicted"/>
<dbReference type="InterPro" id="IPR043502">
    <property type="entry name" value="DNA/RNA_pol_sf"/>
</dbReference>
<dbReference type="InterPro" id="IPR043128">
    <property type="entry name" value="Rev_trsase/Diguanyl_cyclase"/>
</dbReference>
<dbReference type="Proteomes" id="UP001605036">
    <property type="component" value="Unassembled WGS sequence"/>
</dbReference>
<gene>
    <name evidence="1" type="ORF">R1flu_016218</name>
</gene>
<dbReference type="SUPFAM" id="SSF56672">
    <property type="entry name" value="DNA/RNA polymerases"/>
    <property type="match status" value="1"/>
</dbReference>